<accession>A0A3D8VNM6</accession>
<evidence type="ECO:0000313" key="2">
    <source>
        <dbReference type="Proteomes" id="UP000257032"/>
    </source>
</evidence>
<dbReference type="Proteomes" id="UP000257032">
    <property type="component" value="Unassembled WGS sequence"/>
</dbReference>
<sequence length="93" mass="10707">MSESFQELKKIYNLPDTVTVRDAADILDITRDEVRQKCQKGTLRAREGLPGSGKWKVETGQLKGQVNWELSLEKRLRIKEQSLTIAAFIQKFE</sequence>
<name>A0A3D8VNM6_9BACI</name>
<reference evidence="1 2" key="1">
    <citation type="submission" date="2018-08" db="EMBL/GenBank/DDBJ databases">
        <title>Genome sequence of strict halophilic Halobacillus trueperi SS1 isolated from Lunsu, a salty water body of North West Himalayas.</title>
        <authorList>
            <person name="Gupta S."/>
            <person name="Sharma P."/>
            <person name="Dev K."/>
            <person name="Baumler D."/>
            <person name="Sourirajan A."/>
        </authorList>
    </citation>
    <scope>NUCLEOTIDE SEQUENCE [LARGE SCALE GENOMIC DNA]</scope>
    <source>
        <strain evidence="1 2">SS1</strain>
    </source>
</reference>
<dbReference type="AlphaFoldDB" id="A0A3D8VNM6"/>
<dbReference type="RefSeq" id="WP_115894184.1">
    <property type="nucleotide sequence ID" value="NZ_QTLC01000039.1"/>
</dbReference>
<proteinExistence type="predicted"/>
<organism evidence="1 2">
    <name type="scientific">Halobacillus trueperi</name>
    <dbReference type="NCBI Taxonomy" id="156205"/>
    <lineage>
        <taxon>Bacteria</taxon>
        <taxon>Bacillati</taxon>
        <taxon>Bacillota</taxon>
        <taxon>Bacilli</taxon>
        <taxon>Bacillales</taxon>
        <taxon>Bacillaceae</taxon>
        <taxon>Halobacillus</taxon>
    </lineage>
</organism>
<protein>
    <submittedName>
        <fullName evidence="1">Uncharacterized protein</fullName>
    </submittedName>
</protein>
<comment type="caution">
    <text evidence="1">The sequence shown here is derived from an EMBL/GenBank/DDBJ whole genome shotgun (WGS) entry which is preliminary data.</text>
</comment>
<gene>
    <name evidence="1" type="ORF">DXT76_10790</name>
</gene>
<dbReference type="EMBL" id="QTLC01000039">
    <property type="protein sequence ID" value="RDY70863.1"/>
    <property type="molecule type" value="Genomic_DNA"/>
</dbReference>
<evidence type="ECO:0000313" key="1">
    <source>
        <dbReference type="EMBL" id="RDY70863.1"/>
    </source>
</evidence>